<dbReference type="Gene3D" id="3.30.110.150">
    <property type="entry name" value="SepF-like protein"/>
    <property type="match status" value="1"/>
</dbReference>
<dbReference type="AlphaFoldDB" id="A0A2X3ARZ4"/>
<comment type="similarity">
    <text evidence="5">Belongs to the SepF family.</text>
</comment>
<keyword evidence="2 5" id="KW-0717">Septation</keyword>
<comment type="subunit">
    <text evidence="5">Homodimer. Interacts with FtsZ.</text>
</comment>
<keyword evidence="5" id="KW-0963">Cytoplasm</keyword>
<dbReference type="GeneID" id="55565957"/>
<dbReference type="HAMAP" id="MF_01197">
    <property type="entry name" value="SepF"/>
    <property type="match status" value="1"/>
</dbReference>
<evidence type="ECO:0000313" key="7">
    <source>
        <dbReference type="Proteomes" id="UP000250245"/>
    </source>
</evidence>
<protein>
    <recommendedName>
        <fullName evidence="5">Cell division protein SepF</fullName>
    </recommendedName>
</protein>
<dbReference type="GO" id="GO:0000917">
    <property type="term" value="P:division septum assembly"/>
    <property type="evidence" value="ECO:0007669"/>
    <property type="project" value="UniProtKB-KW"/>
</dbReference>
<keyword evidence="1 5" id="KW-0132">Cell division</keyword>
<evidence type="ECO:0000256" key="4">
    <source>
        <dbReference type="ARBA" id="ARBA00044936"/>
    </source>
</evidence>
<reference evidence="6 7" key="1">
    <citation type="submission" date="2018-06" db="EMBL/GenBank/DDBJ databases">
        <authorList>
            <consortium name="Pathogen Informatics"/>
            <person name="Doyle S."/>
        </authorList>
    </citation>
    <scope>NUCLEOTIDE SEQUENCE [LARGE SCALE GENOMIC DNA]</scope>
    <source>
        <strain evidence="6 7">NCTC11820</strain>
    </source>
</reference>
<evidence type="ECO:0000256" key="1">
    <source>
        <dbReference type="ARBA" id="ARBA00022618"/>
    </source>
</evidence>
<dbReference type="InterPro" id="IPR007561">
    <property type="entry name" value="Cell_div_SepF/SepF-rel"/>
</dbReference>
<dbReference type="EMBL" id="UASJ01000001">
    <property type="protein sequence ID" value="SQB64390.1"/>
    <property type="molecule type" value="Genomic_DNA"/>
</dbReference>
<dbReference type="RefSeq" id="WP_004006639.1">
    <property type="nucleotide sequence ID" value="NZ_CAMUDJ010000005.1"/>
</dbReference>
<dbReference type="InterPro" id="IPR023052">
    <property type="entry name" value="Cell_div_SepF"/>
</dbReference>
<sequence>MGLALRNVLEKVGLREPDVDDYEDEEFIEDETPLGELHEFPGSTESEAAPEAPVEAPVVTIDRIKTAKPTTYSDAKEIGDYLRDNVPVILNLAYLSVKEAQRMVDFASGLTYGLRGSFEEVGTRVFLLSPQNLKTIEDTPKSSTSLLQTL</sequence>
<dbReference type="GO" id="GO:0043093">
    <property type="term" value="P:FtsZ-dependent cytokinesis"/>
    <property type="evidence" value="ECO:0007669"/>
    <property type="project" value="UniProtKB-UniRule"/>
</dbReference>
<comment type="function">
    <text evidence="4 5">Cell division protein that is part of the divisome complex and is recruited early to the Z-ring. Probably stimulates Z-ring formation, perhaps through the cross-linking of FtsZ protofilaments. Its function overlaps with FtsA.</text>
</comment>
<proteinExistence type="inferred from homology"/>
<dbReference type="GO" id="GO:0005737">
    <property type="term" value="C:cytoplasm"/>
    <property type="evidence" value="ECO:0007669"/>
    <property type="project" value="UniProtKB-SubCell"/>
</dbReference>
<evidence type="ECO:0000256" key="2">
    <source>
        <dbReference type="ARBA" id="ARBA00023210"/>
    </source>
</evidence>
<dbReference type="Pfam" id="PF04472">
    <property type="entry name" value="SepF"/>
    <property type="match status" value="1"/>
</dbReference>
<evidence type="ECO:0000256" key="5">
    <source>
        <dbReference type="HAMAP-Rule" id="MF_01197"/>
    </source>
</evidence>
<name>A0A2X3ARZ4_9ACTO</name>
<dbReference type="PANTHER" id="PTHR35798">
    <property type="entry name" value="CELL DIVISION PROTEIN SEPF"/>
    <property type="match status" value="1"/>
</dbReference>
<dbReference type="OMA" id="TIMPANS"/>
<dbReference type="PANTHER" id="PTHR35798:SF1">
    <property type="entry name" value="CELL DIVISION PROTEIN SEPF"/>
    <property type="match status" value="1"/>
</dbReference>
<accession>A0A2X3ARZ4</accession>
<comment type="subcellular location">
    <subcellularLocation>
        <location evidence="5">Cytoplasm</location>
    </subcellularLocation>
    <text evidence="5">Localizes to the division site, in a FtsZ-dependent manner.</text>
</comment>
<evidence type="ECO:0000313" key="6">
    <source>
        <dbReference type="EMBL" id="SQB64390.1"/>
    </source>
</evidence>
<dbReference type="Proteomes" id="UP000250245">
    <property type="component" value="Unassembled WGS sequence"/>
</dbReference>
<keyword evidence="3 5" id="KW-0131">Cell cycle</keyword>
<organism evidence="6 7">
    <name type="scientific">Mobiluncus curtisii</name>
    <dbReference type="NCBI Taxonomy" id="2051"/>
    <lineage>
        <taxon>Bacteria</taxon>
        <taxon>Bacillati</taxon>
        <taxon>Actinomycetota</taxon>
        <taxon>Actinomycetes</taxon>
        <taxon>Actinomycetales</taxon>
        <taxon>Actinomycetaceae</taxon>
        <taxon>Mobiluncus</taxon>
    </lineage>
</organism>
<evidence type="ECO:0000256" key="3">
    <source>
        <dbReference type="ARBA" id="ARBA00023306"/>
    </source>
</evidence>
<dbReference type="InterPro" id="IPR038594">
    <property type="entry name" value="SepF-like_sf"/>
</dbReference>
<gene>
    <name evidence="5 6" type="primary">sepF</name>
    <name evidence="6" type="ORF">NCTC11820_00734</name>
</gene>